<dbReference type="GO" id="GO:0046872">
    <property type="term" value="F:metal ion binding"/>
    <property type="evidence" value="ECO:0007669"/>
    <property type="project" value="UniProtKB-KW"/>
</dbReference>
<dbReference type="InterPro" id="IPR036909">
    <property type="entry name" value="Cyt_c-like_dom_sf"/>
</dbReference>
<dbReference type="SUPFAM" id="SSF46626">
    <property type="entry name" value="Cytochrome c"/>
    <property type="match status" value="1"/>
</dbReference>
<evidence type="ECO:0000256" key="2">
    <source>
        <dbReference type="ARBA" id="ARBA00022723"/>
    </source>
</evidence>
<gene>
    <name evidence="6" type="ORF">Q9L42_006140</name>
</gene>
<proteinExistence type="predicted"/>
<evidence type="ECO:0000256" key="3">
    <source>
        <dbReference type="ARBA" id="ARBA00023004"/>
    </source>
</evidence>
<dbReference type="GO" id="GO:0009055">
    <property type="term" value="F:electron transfer activity"/>
    <property type="evidence" value="ECO:0007669"/>
    <property type="project" value="InterPro"/>
</dbReference>
<evidence type="ECO:0000259" key="5">
    <source>
        <dbReference type="PROSITE" id="PS51007"/>
    </source>
</evidence>
<dbReference type="GO" id="GO:0020037">
    <property type="term" value="F:heme binding"/>
    <property type="evidence" value="ECO:0007669"/>
    <property type="project" value="InterPro"/>
</dbReference>
<evidence type="ECO:0000256" key="4">
    <source>
        <dbReference type="PROSITE-ProRule" id="PRU00433"/>
    </source>
</evidence>
<organism evidence="6 7">
    <name type="scientific">Methylomarinum roseum</name>
    <dbReference type="NCBI Taxonomy" id="3067653"/>
    <lineage>
        <taxon>Bacteria</taxon>
        <taxon>Pseudomonadati</taxon>
        <taxon>Pseudomonadota</taxon>
        <taxon>Gammaproteobacteria</taxon>
        <taxon>Methylococcales</taxon>
        <taxon>Methylococcaceae</taxon>
        <taxon>Methylomarinum</taxon>
    </lineage>
</organism>
<sequence length="101" mass="10938">MRSTMTISLSALAIALIAGCSRDYDPAPEASGEQIYQAACIECHPADEKGIIFHIDSKNANPTYIAHKVKTGSLMMPKFPNIKAEDLKKLSAYALEHSASK</sequence>
<dbReference type="AlphaFoldDB" id="A0AAU7NYK2"/>
<evidence type="ECO:0000313" key="7">
    <source>
        <dbReference type="Proteomes" id="UP001225378"/>
    </source>
</evidence>
<evidence type="ECO:0000313" key="6">
    <source>
        <dbReference type="EMBL" id="XBS21701.1"/>
    </source>
</evidence>
<dbReference type="PROSITE" id="PS51007">
    <property type="entry name" value="CYTC"/>
    <property type="match status" value="1"/>
</dbReference>
<dbReference type="RefSeq" id="WP_349432307.1">
    <property type="nucleotide sequence ID" value="NZ_CP157743.1"/>
</dbReference>
<name>A0AAU7NYK2_9GAMM</name>
<keyword evidence="2 4" id="KW-0479">Metal-binding</keyword>
<dbReference type="Gene3D" id="1.10.760.10">
    <property type="entry name" value="Cytochrome c-like domain"/>
    <property type="match status" value="1"/>
</dbReference>
<keyword evidence="1 4" id="KW-0349">Heme</keyword>
<reference evidence="6 7" key="1">
    <citation type="journal article" date="2024" name="Microbiology">
        <title>Methylomarinum rosea sp. nov., a novel halophilic methanotrophic bacterium from the hypersaline Lake Elton.</title>
        <authorList>
            <person name="Suleimanov R.Z."/>
            <person name="Oshkin I.Y."/>
            <person name="Danilova O.V."/>
            <person name="Suzina N.E."/>
            <person name="Dedysh S.N."/>
        </authorList>
    </citation>
    <scope>NUCLEOTIDE SEQUENCE [LARGE SCALE GENOMIC DNA]</scope>
    <source>
        <strain evidence="6 7">Ch1-1</strain>
    </source>
</reference>
<protein>
    <submittedName>
        <fullName evidence="6">Cytochrome c</fullName>
    </submittedName>
</protein>
<keyword evidence="3 4" id="KW-0408">Iron</keyword>
<feature type="domain" description="Cytochrome c" evidence="5">
    <location>
        <begin position="27"/>
        <end position="98"/>
    </location>
</feature>
<dbReference type="KEGG" id="mech:Q9L42_006140"/>
<accession>A0AAU7NYK2</accession>
<dbReference type="PROSITE" id="PS51257">
    <property type="entry name" value="PROKAR_LIPOPROTEIN"/>
    <property type="match status" value="1"/>
</dbReference>
<dbReference type="Proteomes" id="UP001225378">
    <property type="component" value="Chromosome"/>
</dbReference>
<dbReference type="Pfam" id="PF13442">
    <property type="entry name" value="Cytochrome_CBB3"/>
    <property type="match status" value="1"/>
</dbReference>
<evidence type="ECO:0000256" key="1">
    <source>
        <dbReference type="ARBA" id="ARBA00022617"/>
    </source>
</evidence>
<dbReference type="InterPro" id="IPR009056">
    <property type="entry name" value="Cyt_c-like_dom"/>
</dbReference>
<dbReference type="EMBL" id="CP157743">
    <property type="protein sequence ID" value="XBS21701.1"/>
    <property type="molecule type" value="Genomic_DNA"/>
</dbReference>
<keyword evidence="7" id="KW-1185">Reference proteome</keyword>